<accession>A0A0H2ZF19</accession>
<dbReference type="PRINTS" id="PR00996">
    <property type="entry name" value="CHERMTFRASE"/>
</dbReference>
<dbReference type="BioCyc" id="PAER208963:G1G74-1355-MONOMER"/>
<sequence>MNDRFERLLKSRIGLDASSVGSAVIERAVRQRMSGLALHDEDEYWMRLNGSPGEVQTLIEAVVVPETWFFRYPESFTTLARLAFERLPSLGGGRALRILSLPCSTGEEPYSIVMALLDAGLSEYLFEVDALDVSARVIERASLGVYGRNSFRGDELGFRDRHFSEVADGYQLAEQVRRKVRFRCGNLLDPGLLAGEAPYDFVFCRNLLIYFDRPTQSEVVEVLKRLLRPDGAMFIGPAEASLLSQHGMQPIGVPLSFVFRRTSEAPRGARPKAVSDGARPVVAAAVERASIRPSPPPPAKPRQRLSSLVPPASGQPLASPVGEFDEIARLADAGQHREARAACERQLAARGPSATVFYWLGLLSDVAGQEQEAQDFYRKALYLEPQHAEALAHLAALLAARGDHAGARRLQQRAARGVNKDG</sequence>
<dbReference type="InterPro" id="IPR019734">
    <property type="entry name" value="TPR_rpt"/>
</dbReference>
<gene>
    <name evidence="7" type="primary">wspC</name>
    <name evidence="7" type="ordered locus">PA14_16450</name>
</gene>
<keyword evidence="2 7" id="KW-0808">Transferase</keyword>
<dbReference type="InterPro" id="IPR022642">
    <property type="entry name" value="CheR_C"/>
</dbReference>
<name>A0A0H2ZF19_PSEAB</name>
<proteinExistence type="predicted"/>
<dbReference type="PANTHER" id="PTHR24422:SF19">
    <property type="entry name" value="CHEMOTAXIS PROTEIN METHYLTRANSFERASE"/>
    <property type="match status" value="1"/>
</dbReference>
<evidence type="ECO:0000256" key="1">
    <source>
        <dbReference type="ARBA" id="ARBA00022603"/>
    </source>
</evidence>
<keyword evidence="1 7" id="KW-0489">Methyltransferase</keyword>
<dbReference type="GO" id="GO:0032259">
    <property type="term" value="P:methylation"/>
    <property type="evidence" value="ECO:0007669"/>
    <property type="project" value="UniProtKB-KW"/>
</dbReference>
<dbReference type="InterPro" id="IPR029063">
    <property type="entry name" value="SAM-dependent_MTases_sf"/>
</dbReference>
<organism evidence="7 8">
    <name type="scientific">Pseudomonas aeruginosa (strain UCBPP-PA14)</name>
    <dbReference type="NCBI Taxonomy" id="208963"/>
    <lineage>
        <taxon>Bacteria</taxon>
        <taxon>Pseudomonadati</taxon>
        <taxon>Pseudomonadota</taxon>
        <taxon>Gammaproteobacteria</taxon>
        <taxon>Pseudomonadales</taxon>
        <taxon>Pseudomonadaceae</taxon>
        <taxon>Pseudomonas</taxon>
    </lineage>
</organism>
<dbReference type="RefSeq" id="WP_003137966.1">
    <property type="nucleotide sequence ID" value="NC_008463.1"/>
</dbReference>
<evidence type="ECO:0000256" key="4">
    <source>
        <dbReference type="PROSITE-ProRule" id="PRU00339"/>
    </source>
</evidence>
<reference evidence="7 8" key="1">
    <citation type="journal article" date="2006" name="Genome Biol.">
        <title>Genomic analysis reveals that Pseudomonas aeruginosa virulence is combinatorial.</title>
        <authorList>
            <person name="Lee D.G."/>
            <person name="Urbach J.M."/>
            <person name="Wu G."/>
            <person name="Liberati N.T."/>
            <person name="Feinbaum R.L."/>
            <person name="Miyata S."/>
            <person name="Diggins L.T."/>
            <person name="He J."/>
            <person name="Saucier M."/>
            <person name="Deziel E."/>
            <person name="Friedman L."/>
            <person name="Li L."/>
            <person name="Grills G."/>
            <person name="Montgomery K."/>
            <person name="Kucherlapati R."/>
            <person name="Rahme L.G."/>
            <person name="Ausubel F.M."/>
        </authorList>
    </citation>
    <scope>NUCLEOTIDE SEQUENCE [LARGE SCALE GENOMIC DNA]</scope>
    <source>
        <strain evidence="7 8">UCBPP-PA14</strain>
    </source>
</reference>
<dbReference type="SMART" id="SM00138">
    <property type="entry name" value="MeTrc"/>
    <property type="match status" value="1"/>
</dbReference>
<keyword evidence="4" id="KW-0802">TPR repeat</keyword>
<evidence type="ECO:0000313" key="7">
    <source>
        <dbReference type="EMBL" id="ABJ12939.1"/>
    </source>
</evidence>
<evidence type="ECO:0000259" key="6">
    <source>
        <dbReference type="PROSITE" id="PS50123"/>
    </source>
</evidence>
<feature type="repeat" description="TPR" evidence="4">
    <location>
        <begin position="354"/>
        <end position="387"/>
    </location>
</feature>
<keyword evidence="3" id="KW-0949">S-adenosyl-L-methionine</keyword>
<dbReference type="InterPro" id="IPR050903">
    <property type="entry name" value="Bact_Chemotaxis_MeTrfase"/>
</dbReference>
<dbReference type="HOGENOM" id="CLU_025854_4_0_6"/>
<evidence type="ECO:0000256" key="3">
    <source>
        <dbReference type="ARBA" id="ARBA00022691"/>
    </source>
</evidence>
<evidence type="ECO:0000256" key="5">
    <source>
        <dbReference type="SAM" id="MobiDB-lite"/>
    </source>
</evidence>
<dbReference type="SUPFAM" id="SSF48452">
    <property type="entry name" value="TPR-like"/>
    <property type="match status" value="1"/>
</dbReference>
<protein>
    <submittedName>
        <fullName evidence="7">Putative chemotaxis protein methyltransferase CheR</fullName>
    </submittedName>
</protein>
<dbReference type="GO" id="GO:0008757">
    <property type="term" value="F:S-adenosylmethionine-dependent methyltransferase activity"/>
    <property type="evidence" value="ECO:0007669"/>
    <property type="project" value="InterPro"/>
</dbReference>
<feature type="domain" description="CheR-type methyltransferase" evidence="6">
    <location>
        <begin position="1"/>
        <end position="264"/>
    </location>
</feature>
<dbReference type="EMBL" id="CP000438">
    <property type="protein sequence ID" value="ABJ12939.1"/>
    <property type="molecule type" value="Genomic_DNA"/>
</dbReference>
<dbReference type="SUPFAM" id="SSF53335">
    <property type="entry name" value="S-adenosyl-L-methionine-dependent methyltransferases"/>
    <property type="match status" value="1"/>
</dbReference>
<evidence type="ECO:0000256" key="2">
    <source>
        <dbReference type="ARBA" id="ARBA00022679"/>
    </source>
</evidence>
<dbReference type="Gene3D" id="1.25.40.10">
    <property type="entry name" value="Tetratricopeptide repeat domain"/>
    <property type="match status" value="1"/>
</dbReference>
<dbReference type="Proteomes" id="UP000000653">
    <property type="component" value="Chromosome"/>
</dbReference>
<dbReference type="InterPro" id="IPR011990">
    <property type="entry name" value="TPR-like_helical_dom_sf"/>
</dbReference>
<dbReference type="PANTHER" id="PTHR24422">
    <property type="entry name" value="CHEMOTAXIS PROTEIN METHYLTRANSFERASE"/>
    <property type="match status" value="1"/>
</dbReference>
<dbReference type="KEGG" id="pau:PA14_16450"/>
<dbReference type="Pfam" id="PF01739">
    <property type="entry name" value="CheR"/>
    <property type="match status" value="1"/>
</dbReference>
<dbReference type="PROSITE" id="PS50005">
    <property type="entry name" value="TPR"/>
    <property type="match status" value="1"/>
</dbReference>
<dbReference type="Gene3D" id="3.40.50.150">
    <property type="entry name" value="Vaccinia Virus protein VP39"/>
    <property type="match status" value="1"/>
</dbReference>
<dbReference type="InterPro" id="IPR000780">
    <property type="entry name" value="CheR_MeTrfase"/>
</dbReference>
<dbReference type="CDD" id="cd02440">
    <property type="entry name" value="AdoMet_MTases"/>
    <property type="match status" value="1"/>
</dbReference>
<dbReference type="PROSITE" id="PS50123">
    <property type="entry name" value="CHER"/>
    <property type="match status" value="1"/>
</dbReference>
<dbReference type="AlphaFoldDB" id="A0A0H2ZF19"/>
<evidence type="ECO:0000313" key="8">
    <source>
        <dbReference type="Proteomes" id="UP000000653"/>
    </source>
</evidence>
<feature type="region of interest" description="Disordered" evidence="5">
    <location>
        <begin position="289"/>
        <end position="316"/>
    </location>
</feature>